<dbReference type="Proteomes" id="UP001274830">
    <property type="component" value="Unassembled WGS sequence"/>
</dbReference>
<keyword evidence="2" id="KW-0812">Transmembrane</keyword>
<dbReference type="PANTHER" id="PTHR16861">
    <property type="entry name" value="GLYCOPROTEIN 38"/>
    <property type="match status" value="1"/>
</dbReference>
<dbReference type="InterPro" id="IPR021109">
    <property type="entry name" value="Peptidase_aspartic_dom_sf"/>
</dbReference>
<evidence type="ECO:0000256" key="3">
    <source>
        <dbReference type="SAM" id="SignalP"/>
    </source>
</evidence>
<name>A0AAE0WM59_9PEZI</name>
<feature type="domain" description="Peptidase A1" evidence="4">
    <location>
        <begin position="45"/>
        <end position="408"/>
    </location>
</feature>
<evidence type="ECO:0000313" key="6">
    <source>
        <dbReference type="Proteomes" id="UP001274830"/>
    </source>
</evidence>
<keyword evidence="2" id="KW-0472">Membrane</keyword>
<evidence type="ECO:0000313" key="5">
    <source>
        <dbReference type="EMBL" id="KAK3674248.1"/>
    </source>
</evidence>
<sequence length="558" mass="59939">MRARTLETALAIWLFMLGGECACSPPTPMVLPVTNVSLGNGLVRRGVALGIGSPPQYLSFSIQGWWNDTWAYNTTQLNTYNGTDFTNNTGCDYTAHLEACTTLRGGLYTQPQSSSTHKVFDDVDAAGADDSDTLRRLASSMWYSAWLQDTLVINQTISLPSYPIGMPGLEWSRASAQNLLGLGRNSTFLTRLKNYGHIGSRSYGFWWGQTGWSSNLQMDGQLVLGGYDAAKTTGPNYTFPLGAWTANCPSGIYLNVSDLSVVLNNGTKNSLTKTATLQGCYRPDLPTMISINNDPYYDRWQQYTGLTRSGSSGGVDYNSILYDSGDTFTGSLNVSLVGGPTIEIPNDLLVGPQVVIDQDTGAITTNSSYSEVLINPKLNSPQPFYFGMQFFSLMYVVVDYDAGTFTIWQANPTTASDLVASRSACKDSDGSSSGSSGGGGRKSSLHKEGLSAGSIAGIIVGIVAVFAVVAALVWLYLRRRNNSRYNTAPSQASGEDYALVDRKVALSEPHEMGVGMVRCEADGGVAAHEMGSEPRAHEMGSDAKTQGLGSRQEAAELE</sequence>
<evidence type="ECO:0000256" key="1">
    <source>
        <dbReference type="SAM" id="MobiDB-lite"/>
    </source>
</evidence>
<dbReference type="EMBL" id="JAUTXT010000020">
    <property type="protein sequence ID" value="KAK3674248.1"/>
    <property type="molecule type" value="Genomic_DNA"/>
</dbReference>
<feature type="transmembrane region" description="Helical" evidence="2">
    <location>
        <begin position="455"/>
        <end position="477"/>
    </location>
</feature>
<dbReference type="Gene3D" id="2.40.70.10">
    <property type="entry name" value="Acid Proteases"/>
    <property type="match status" value="2"/>
</dbReference>
<dbReference type="PROSITE" id="PS51767">
    <property type="entry name" value="PEPTIDASE_A1"/>
    <property type="match status" value="1"/>
</dbReference>
<feature type="compositionally biased region" description="Basic and acidic residues" evidence="1">
    <location>
        <begin position="530"/>
        <end position="541"/>
    </location>
</feature>
<evidence type="ECO:0000259" key="4">
    <source>
        <dbReference type="PROSITE" id="PS51767"/>
    </source>
</evidence>
<keyword evidence="3" id="KW-0732">Signal</keyword>
<organism evidence="5 6">
    <name type="scientific">Recurvomyces mirabilis</name>
    <dbReference type="NCBI Taxonomy" id="574656"/>
    <lineage>
        <taxon>Eukaryota</taxon>
        <taxon>Fungi</taxon>
        <taxon>Dikarya</taxon>
        <taxon>Ascomycota</taxon>
        <taxon>Pezizomycotina</taxon>
        <taxon>Dothideomycetes</taxon>
        <taxon>Dothideomycetidae</taxon>
        <taxon>Mycosphaerellales</taxon>
        <taxon>Teratosphaeriaceae</taxon>
        <taxon>Recurvomyces</taxon>
    </lineage>
</organism>
<reference evidence="5" key="1">
    <citation type="submission" date="2023-07" db="EMBL/GenBank/DDBJ databases">
        <title>Black Yeasts Isolated from many extreme environments.</title>
        <authorList>
            <person name="Coleine C."/>
            <person name="Stajich J.E."/>
            <person name="Selbmann L."/>
        </authorList>
    </citation>
    <scope>NUCLEOTIDE SEQUENCE</scope>
    <source>
        <strain evidence="5">CCFEE 5485</strain>
    </source>
</reference>
<feature type="signal peptide" evidence="3">
    <location>
        <begin position="1"/>
        <end position="23"/>
    </location>
</feature>
<gene>
    <name evidence="5" type="ORF">LTR78_005717</name>
</gene>
<evidence type="ECO:0000256" key="2">
    <source>
        <dbReference type="SAM" id="Phobius"/>
    </source>
</evidence>
<comment type="caution">
    <text evidence="5">The sequence shown here is derived from an EMBL/GenBank/DDBJ whole genome shotgun (WGS) entry which is preliminary data.</text>
</comment>
<dbReference type="InterPro" id="IPR033121">
    <property type="entry name" value="PEPTIDASE_A1"/>
</dbReference>
<proteinExistence type="predicted"/>
<protein>
    <recommendedName>
        <fullName evidence="4">Peptidase A1 domain-containing protein</fullName>
    </recommendedName>
</protein>
<feature type="chain" id="PRO_5042208818" description="Peptidase A1 domain-containing protein" evidence="3">
    <location>
        <begin position="24"/>
        <end position="558"/>
    </location>
</feature>
<accession>A0AAE0WM59</accession>
<dbReference type="AlphaFoldDB" id="A0AAE0WM59"/>
<keyword evidence="2" id="KW-1133">Transmembrane helix</keyword>
<keyword evidence="6" id="KW-1185">Reference proteome</keyword>
<dbReference type="SUPFAM" id="SSF50630">
    <property type="entry name" value="Acid proteases"/>
    <property type="match status" value="1"/>
</dbReference>
<feature type="region of interest" description="Disordered" evidence="1">
    <location>
        <begin position="530"/>
        <end position="558"/>
    </location>
</feature>
<dbReference type="PANTHER" id="PTHR16861:SF4">
    <property type="entry name" value="SH3 DOMAIN PROTEIN (AFU_ORTHOLOGUE AFUA_1G13610)"/>
    <property type="match status" value="1"/>
</dbReference>